<feature type="transmembrane region" description="Helical" evidence="7">
    <location>
        <begin position="192"/>
        <end position="212"/>
    </location>
</feature>
<keyword evidence="4" id="KW-0067">ATP-binding</keyword>
<dbReference type="PROSITE" id="PS50929">
    <property type="entry name" value="ABC_TM1F"/>
    <property type="match status" value="1"/>
</dbReference>
<dbReference type="InterPro" id="IPR011527">
    <property type="entry name" value="ABC1_TM_dom"/>
</dbReference>
<evidence type="ECO:0000313" key="10">
    <source>
        <dbReference type="Proteomes" id="UP000236291"/>
    </source>
</evidence>
<name>A0A2K3N0N7_TRIPR</name>
<sequence>MTLEGQGNQLGHALYLVYLGVVVLASAWMGVAFWMQTGERQMARLSLKYLESVLKKDINFFDNEARDANIIFHISSDAILVQDAIGDKTGHAMGYLSQFIVGFGIGFTSVLQLTLLTLAVVPFIAIAGGAYTIIMSTLSEKGEAAYAEAGKVAEEVISQVCTVYSFVGEEKAVGSYSKSLDKALKLGKKSGFAKGIGVGFTYGLLFCAWALLLCVVGQAAPNLGSIAKGRAAAANIMNMIASVSDSSKRLDEGTVLPQVAGEIDFCEVCFAYPSRSNMIFENLSFSVNAGKTVAVVGPSGSGKSTIISLIQRFYDPTSGKILLDGHDLKNVQLRWLREQVGLVSQEPALFATTITGNILFGKEDSDINQIILAAKAANAHSFIKGLPEGYNTQVGEGGTQLSGGQKQRIAIERAVLRNQNIAFR</sequence>
<dbReference type="InterPro" id="IPR003593">
    <property type="entry name" value="AAA+_ATPase"/>
</dbReference>
<keyword evidence="2 7" id="KW-0812">Transmembrane</keyword>
<keyword evidence="3" id="KW-0547">Nucleotide-binding</keyword>
<dbReference type="EMBL" id="ASHM01014635">
    <property type="protein sequence ID" value="PNX96566.1"/>
    <property type="molecule type" value="Genomic_DNA"/>
</dbReference>
<organism evidence="9 10">
    <name type="scientific">Trifolium pratense</name>
    <name type="common">Red clover</name>
    <dbReference type="NCBI Taxonomy" id="57577"/>
    <lineage>
        <taxon>Eukaryota</taxon>
        <taxon>Viridiplantae</taxon>
        <taxon>Streptophyta</taxon>
        <taxon>Embryophyta</taxon>
        <taxon>Tracheophyta</taxon>
        <taxon>Spermatophyta</taxon>
        <taxon>Magnoliopsida</taxon>
        <taxon>eudicotyledons</taxon>
        <taxon>Gunneridae</taxon>
        <taxon>Pentapetalae</taxon>
        <taxon>rosids</taxon>
        <taxon>fabids</taxon>
        <taxon>Fabales</taxon>
        <taxon>Fabaceae</taxon>
        <taxon>Papilionoideae</taxon>
        <taxon>50 kb inversion clade</taxon>
        <taxon>NPAAA clade</taxon>
        <taxon>Hologalegina</taxon>
        <taxon>IRL clade</taxon>
        <taxon>Trifolieae</taxon>
        <taxon>Trifolium</taxon>
    </lineage>
</organism>
<evidence type="ECO:0000256" key="5">
    <source>
        <dbReference type="ARBA" id="ARBA00022989"/>
    </source>
</evidence>
<dbReference type="GO" id="GO:0005524">
    <property type="term" value="F:ATP binding"/>
    <property type="evidence" value="ECO:0007669"/>
    <property type="project" value="UniProtKB-KW"/>
</dbReference>
<dbReference type="GO" id="GO:0016887">
    <property type="term" value="F:ATP hydrolysis activity"/>
    <property type="evidence" value="ECO:0007669"/>
    <property type="project" value="InterPro"/>
</dbReference>
<feature type="domain" description="ABC transmembrane type-1" evidence="8">
    <location>
        <begin position="1"/>
        <end position="217"/>
    </location>
</feature>
<dbReference type="SUPFAM" id="SSF52540">
    <property type="entry name" value="P-loop containing nucleoside triphosphate hydrolases"/>
    <property type="match status" value="1"/>
</dbReference>
<keyword evidence="5 7" id="KW-1133">Transmembrane helix</keyword>
<dbReference type="InterPro" id="IPR027417">
    <property type="entry name" value="P-loop_NTPase"/>
</dbReference>
<reference evidence="9 10" key="1">
    <citation type="journal article" date="2014" name="Am. J. Bot.">
        <title>Genome assembly and annotation for red clover (Trifolium pratense; Fabaceae).</title>
        <authorList>
            <person name="Istvanek J."/>
            <person name="Jaros M."/>
            <person name="Krenek A."/>
            <person name="Repkova J."/>
        </authorList>
    </citation>
    <scope>NUCLEOTIDE SEQUENCE [LARGE SCALE GENOMIC DNA]</scope>
    <source>
        <strain evidence="10">cv. Tatra</strain>
        <tissue evidence="9">Young leaves</tissue>
    </source>
</reference>
<dbReference type="GO" id="GO:0005886">
    <property type="term" value="C:plasma membrane"/>
    <property type="evidence" value="ECO:0007669"/>
    <property type="project" value="TreeGrafter"/>
</dbReference>
<dbReference type="SUPFAM" id="SSF90123">
    <property type="entry name" value="ABC transporter transmembrane region"/>
    <property type="match status" value="1"/>
</dbReference>
<dbReference type="InterPro" id="IPR003439">
    <property type="entry name" value="ABC_transporter-like_ATP-bd"/>
</dbReference>
<dbReference type="CDD" id="cd18577">
    <property type="entry name" value="ABC_6TM_Pgp_ABCB1_D1_like"/>
    <property type="match status" value="1"/>
</dbReference>
<evidence type="ECO:0000256" key="6">
    <source>
        <dbReference type="ARBA" id="ARBA00023136"/>
    </source>
</evidence>
<gene>
    <name evidence="9" type="ORF">L195_g019775</name>
</gene>
<feature type="transmembrane region" description="Helical" evidence="7">
    <location>
        <begin position="116"/>
        <end position="134"/>
    </location>
</feature>
<protein>
    <submittedName>
        <fullName evidence="9">ABC transporter B family member 13-like protein</fullName>
    </submittedName>
</protein>
<feature type="transmembrane region" description="Helical" evidence="7">
    <location>
        <begin position="92"/>
        <end position="110"/>
    </location>
</feature>
<dbReference type="Pfam" id="PF00005">
    <property type="entry name" value="ABC_tran"/>
    <property type="match status" value="1"/>
</dbReference>
<comment type="subcellular location">
    <subcellularLocation>
        <location evidence="1">Membrane</location>
        <topology evidence="1">Multi-pass membrane protein</topology>
    </subcellularLocation>
</comment>
<comment type="caution">
    <text evidence="9">The sequence shown here is derived from an EMBL/GenBank/DDBJ whole genome shotgun (WGS) entry which is preliminary data.</text>
</comment>
<dbReference type="Gene3D" id="1.20.1560.10">
    <property type="entry name" value="ABC transporter type 1, transmembrane domain"/>
    <property type="match status" value="2"/>
</dbReference>
<proteinExistence type="predicted"/>
<keyword evidence="6 7" id="KW-0472">Membrane</keyword>
<reference evidence="9 10" key="2">
    <citation type="journal article" date="2017" name="Front. Plant Sci.">
        <title>Gene Classification and Mining of Molecular Markers Useful in Red Clover (Trifolium pratense) Breeding.</title>
        <authorList>
            <person name="Istvanek J."/>
            <person name="Dluhosova J."/>
            <person name="Dluhos P."/>
            <person name="Patkova L."/>
            <person name="Nedelnik J."/>
            <person name="Repkova J."/>
        </authorList>
    </citation>
    <scope>NUCLEOTIDE SEQUENCE [LARGE SCALE GENOMIC DNA]</scope>
    <source>
        <strain evidence="10">cv. Tatra</strain>
        <tissue evidence="9">Young leaves</tissue>
    </source>
</reference>
<accession>A0A2K3N0N7</accession>
<dbReference type="Pfam" id="PF00664">
    <property type="entry name" value="ABC_membrane"/>
    <property type="match status" value="1"/>
</dbReference>
<evidence type="ECO:0000256" key="1">
    <source>
        <dbReference type="ARBA" id="ARBA00004141"/>
    </source>
</evidence>
<dbReference type="AlphaFoldDB" id="A0A2K3N0N7"/>
<dbReference type="Proteomes" id="UP000236291">
    <property type="component" value="Unassembled WGS sequence"/>
</dbReference>
<dbReference type="InterPro" id="IPR039421">
    <property type="entry name" value="Type_1_exporter"/>
</dbReference>
<evidence type="ECO:0000256" key="3">
    <source>
        <dbReference type="ARBA" id="ARBA00022741"/>
    </source>
</evidence>
<dbReference type="GO" id="GO:0140359">
    <property type="term" value="F:ABC-type transporter activity"/>
    <property type="evidence" value="ECO:0007669"/>
    <property type="project" value="InterPro"/>
</dbReference>
<dbReference type="PANTHER" id="PTHR24222">
    <property type="entry name" value="ABC TRANSPORTER B FAMILY"/>
    <property type="match status" value="1"/>
</dbReference>
<evidence type="ECO:0000256" key="7">
    <source>
        <dbReference type="SAM" id="Phobius"/>
    </source>
</evidence>
<dbReference type="PANTHER" id="PTHR24222:SF76">
    <property type="entry name" value="MYCOBACTIN IMPORT ATP-BINDING_PERMEASE PROTEIN IRTB"/>
    <property type="match status" value="1"/>
</dbReference>
<dbReference type="FunFam" id="3.40.50.300:FF:002694">
    <property type="entry name" value="HAlF transporter (PGP related)"/>
    <property type="match status" value="1"/>
</dbReference>
<dbReference type="STRING" id="57577.A0A2K3N0N7"/>
<dbReference type="InterPro" id="IPR036640">
    <property type="entry name" value="ABC1_TM_sf"/>
</dbReference>
<dbReference type="Gene3D" id="3.40.50.300">
    <property type="entry name" value="P-loop containing nucleotide triphosphate hydrolases"/>
    <property type="match status" value="1"/>
</dbReference>
<evidence type="ECO:0000259" key="8">
    <source>
        <dbReference type="PROSITE" id="PS50929"/>
    </source>
</evidence>
<evidence type="ECO:0000256" key="4">
    <source>
        <dbReference type="ARBA" id="ARBA00022840"/>
    </source>
</evidence>
<feature type="transmembrane region" description="Helical" evidence="7">
    <location>
        <begin position="12"/>
        <end position="35"/>
    </location>
</feature>
<evidence type="ECO:0000313" key="9">
    <source>
        <dbReference type="EMBL" id="PNX96566.1"/>
    </source>
</evidence>
<dbReference type="SMART" id="SM00382">
    <property type="entry name" value="AAA"/>
    <property type="match status" value="1"/>
</dbReference>
<evidence type="ECO:0000256" key="2">
    <source>
        <dbReference type="ARBA" id="ARBA00022692"/>
    </source>
</evidence>